<dbReference type="Gene3D" id="3.40.50.200">
    <property type="entry name" value="Peptidase S8/S53 domain"/>
    <property type="match status" value="1"/>
</dbReference>
<evidence type="ECO:0000256" key="1">
    <source>
        <dbReference type="ARBA" id="ARBA00011073"/>
    </source>
</evidence>
<dbReference type="PANTHER" id="PTHR43806">
    <property type="entry name" value="PEPTIDASE S8"/>
    <property type="match status" value="1"/>
</dbReference>
<evidence type="ECO:0000256" key="4">
    <source>
        <dbReference type="ARBA" id="ARBA00022825"/>
    </source>
</evidence>
<dbReference type="SUPFAM" id="SSF52743">
    <property type="entry name" value="Subtilisin-like"/>
    <property type="match status" value="1"/>
</dbReference>
<keyword evidence="2 5" id="KW-0645">Protease</keyword>
<dbReference type="PRINTS" id="PR00723">
    <property type="entry name" value="SUBTILISIN"/>
</dbReference>
<dbReference type="PANTHER" id="PTHR43806:SF11">
    <property type="entry name" value="CEREVISIN-RELATED"/>
    <property type="match status" value="1"/>
</dbReference>
<dbReference type="AlphaFoldDB" id="A0A841AGE1"/>
<evidence type="ECO:0000259" key="6">
    <source>
        <dbReference type="Pfam" id="PF00082"/>
    </source>
</evidence>
<dbReference type="InterPro" id="IPR050131">
    <property type="entry name" value="Peptidase_S8_subtilisin-like"/>
</dbReference>
<dbReference type="EMBL" id="JACHMJ010000001">
    <property type="protein sequence ID" value="MBB5842890.1"/>
    <property type="molecule type" value="Genomic_DNA"/>
</dbReference>
<protein>
    <recommendedName>
        <fullName evidence="6">Peptidase S8/S53 domain-containing protein</fullName>
    </recommendedName>
</protein>
<dbReference type="InterPro" id="IPR000209">
    <property type="entry name" value="Peptidase_S8/S53_dom"/>
</dbReference>
<feature type="active site" description="Charge relay system" evidence="5">
    <location>
        <position position="494"/>
    </location>
</feature>
<dbReference type="GO" id="GO:0006508">
    <property type="term" value="P:proteolysis"/>
    <property type="evidence" value="ECO:0007669"/>
    <property type="project" value="UniProtKB-KW"/>
</dbReference>
<accession>A0A841AGE1</accession>
<name>A0A841AGE1_9MICO</name>
<dbReference type="PROSITE" id="PS00138">
    <property type="entry name" value="SUBTILASE_SER"/>
    <property type="match status" value="1"/>
</dbReference>
<comment type="similarity">
    <text evidence="1 5">Belongs to the peptidase S8 family.</text>
</comment>
<evidence type="ECO:0000256" key="5">
    <source>
        <dbReference type="PROSITE-ProRule" id="PRU01240"/>
    </source>
</evidence>
<feature type="active site" description="Charge relay system" evidence="5">
    <location>
        <position position="232"/>
    </location>
</feature>
<dbReference type="Pfam" id="PF00082">
    <property type="entry name" value="Peptidase_S8"/>
    <property type="match status" value="1"/>
</dbReference>
<keyword evidence="8" id="KW-1185">Reference proteome</keyword>
<feature type="domain" description="Peptidase S8/S53" evidence="6">
    <location>
        <begin position="223"/>
        <end position="509"/>
    </location>
</feature>
<gene>
    <name evidence="7" type="ORF">HD599_001213</name>
</gene>
<sequence length="536" mass="57142">MARTPSRIAADDWRLRFDRVRPRGAVLNPGTDQREPYPVYPTAYVTDRLLVSALLDDGGRTRTLLDETAAAYGWELVDDREYRAVLPVDDREREERRSRYPWATGDLGFVRVLLVARTGALPPDAWIVLRDARRRQGELDGGRLVGVGLDHILSVHAGFSAEPYHSTPYHSTPYHSTPYHSTPAGGFDPSGGGTPMGAYLFQGSGGRQPVTVVLPTPPRTEAGNRVIVATLDTGLGAHDWLDRCRRDLTGLPMIGYTDDADDPELHPDLVGPLDGQTDALTGHGTFIAGLVHQAAPDADIAAWRVVGADGAISESEVGAAITALATLIESATATPQGKPQLLIDVLSLSLGYYHETPEDTLIDITLAEQLLRIRRAGTVVVCSAGNDGTSRPMFPAAFGDWESTPADQVPWRGGADAAPLVSVGALNPNGSTALFSNTGAWVRCYAPGAAVVSTMPAHPGGAEPIARTTADARTRETVDADDFRGGFAVWSGTSFAAPVVAGRIAAALHTEVRTADRDDRVKRATRITADVLASTP</sequence>
<dbReference type="Proteomes" id="UP000536685">
    <property type="component" value="Unassembled WGS sequence"/>
</dbReference>
<evidence type="ECO:0000313" key="8">
    <source>
        <dbReference type="Proteomes" id="UP000536685"/>
    </source>
</evidence>
<evidence type="ECO:0000313" key="7">
    <source>
        <dbReference type="EMBL" id="MBB5842890.1"/>
    </source>
</evidence>
<dbReference type="PROSITE" id="PS51892">
    <property type="entry name" value="SUBTILASE"/>
    <property type="match status" value="1"/>
</dbReference>
<feature type="active site" description="Charge relay system" evidence="5">
    <location>
        <position position="283"/>
    </location>
</feature>
<dbReference type="InterPro" id="IPR015500">
    <property type="entry name" value="Peptidase_S8_subtilisin-rel"/>
</dbReference>
<organism evidence="7 8">
    <name type="scientific">Conyzicola lurida</name>
    <dbReference type="NCBI Taxonomy" id="1172621"/>
    <lineage>
        <taxon>Bacteria</taxon>
        <taxon>Bacillati</taxon>
        <taxon>Actinomycetota</taxon>
        <taxon>Actinomycetes</taxon>
        <taxon>Micrococcales</taxon>
        <taxon>Microbacteriaceae</taxon>
        <taxon>Conyzicola</taxon>
    </lineage>
</organism>
<evidence type="ECO:0000256" key="3">
    <source>
        <dbReference type="ARBA" id="ARBA00022801"/>
    </source>
</evidence>
<evidence type="ECO:0000256" key="2">
    <source>
        <dbReference type="ARBA" id="ARBA00022670"/>
    </source>
</evidence>
<dbReference type="InterPro" id="IPR036852">
    <property type="entry name" value="Peptidase_S8/S53_dom_sf"/>
</dbReference>
<dbReference type="GO" id="GO:0004252">
    <property type="term" value="F:serine-type endopeptidase activity"/>
    <property type="evidence" value="ECO:0007669"/>
    <property type="project" value="UniProtKB-UniRule"/>
</dbReference>
<reference evidence="7 8" key="1">
    <citation type="submission" date="2020-08" db="EMBL/GenBank/DDBJ databases">
        <title>Sequencing the genomes of 1000 actinobacteria strains.</title>
        <authorList>
            <person name="Klenk H.-P."/>
        </authorList>
    </citation>
    <scope>NUCLEOTIDE SEQUENCE [LARGE SCALE GENOMIC DNA]</scope>
    <source>
        <strain evidence="7 8">DSM 105784</strain>
    </source>
</reference>
<keyword evidence="3 5" id="KW-0378">Hydrolase</keyword>
<comment type="caution">
    <text evidence="7">The sequence shown here is derived from an EMBL/GenBank/DDBJ whole genome shotgun (WGS) entry which is preliminary data.</text>
</comment>
<proteinExistence type="inferred from homology"/>
<dbReference type="RefSeq" id="WP_184234718.1">
    <property type="nucleotide sequence ID" value="NZ_JACHMJ010000001.1"/>
</dbReference>
<keyword evidence="4 5" id="KW-0720">Serine protease</keyword>
<dbReference type="InterPro" id="IPR023828">
    <property type="entry name" value="Peptidase_S8_Ser-AS"/>
</dbReference>